<sequence>MLPKIQRFCWFDTVPLDEGELSTIWKYKRAIEGHKLILVNAEIVSHIQDISAGAGNRITFQVYDGHTYSHWGAYPNIFDQATLGILMLNHYVNSGKIELNNWECKEVTISAALTSEDEAKRFGLVLYFYEVPMSKEERFEYAVKQPRYKYRHGGSRTLDRFEDED</sequence>
<accession>X0ZV29</accession>
<comment type="caution">
    <text evidence="1">The sequence shown here is derived from an EMBL/GenBank/DDBJ whole genome shotgun (WGS) entry which is preliminary data.</text>
</comment>
<reference evidence="1" key="1">
    <citation type="journal article" date="2014" name="Front. Microbiol.">
        <title>High frequency of phylogenetically diverse reductive dehalogenase-homologous genes in deep subseafloor sedimentary metagenomes.</title>
        <authorList>
            <person name="Kawai M."/>
            <person name="Futagami T."/>
            <person name="Toyoda A."/>
            <person name="Takaki Y."/>
            <person name="Nishi S."/>
            <person name="Hori S."/>
            <person name="Arai W."/>
            <person name="Tsubouchi T."/>
            <person name="Morono Y."/>
            <person name="Uchiyama I."/>
            <person name="Ito T."/>
            <person name="Fujiyama A."/>
            <person name="Inagaki F."/>
            <person name="Takami H."/>
        </authorList>
    </citation>
    <scope>NUCLEOTIDE SEQUENCE</scope>
    <source>
        <strain evidence="1">Expedition CK06-06</strain>
    </source>
</reference>
<protein>
    <submittedName>
        <fullName evidence="1">Uncharacterized protein</fullName>
    </submittedName>
</protein>
<evidence type="ECO:0000313" key="1">
    <source>
        <dbReference type="EMBL" id="GAG73314.1"/>
    </source>
</evidence>
<dbReference type="AlphaFoldDB" id="X0ZV29"/>
<organism evidence="1">
    <name type="scientific">marine sediment metagenome</name>
    <dbReference type="NCBI Taxonomy" id="412755"/>
    <lineage>
        <taxon>unclassified sequences</taxon>
        <taxon>metagenomes</taxon>
        <taxon>ecological metagenomes</taxon>
    </lineage>
</organism>
<dbReference type="EMBL" id="BART01003265">
    <property type="protein sequence ID" value="GAG73314.1"/>
    <property type="molecule type" value="Genomic_DNA"/>
</dbReference>
<proteinExistence type="predicted"/>
<gene>
    <name evidence="1" type="ORF">S01H4_09177</name>
</gene>
<name>X0ZV29_9ZZZZ</name>